<protein>
    <submittedName>
        <fullName evidence="1">Uncharacterized protein</fullName>
    </submittedName>
</protein>
<dbReference type="EMBL" id="CP086714">
    <property type="protein sequence ID" value="WOO78077.1"/>
    <property type="molecule type" value="Genomic_DNA"/>
</dbReference>
<reference evidence="1" key="1">
    <citation type="submission" date="2023-10" db="EMBL/GenBank/DDBJ databases">
        <authorList>
            <person name="Noh H."/>
        </authorList>
    </citation>
    <scope>NUCLEOTIDE SEQUENCE</scope>
    <source>
        <strain evidence="1">DUCC4014</strain>
    </source>
</reference>
<dbReference type="RefSeq" id="XP_062624109.1">
    <property type="nucleotide sequence ID" value="XM_062768125.1"/>
</dbReference>
<dbReference type="Proteomes" id="UP000827549">
    <property type="component" value="Chromosome 1"/>
</dbReference>
<proteinExistence type="predicted"/>
<accession>A0AAF0Y2A6</accession>
<evidence type="ECO:0000313" key="2">
    <source>
        <dbReference type="Proteomes" id="UP000827549"/>
    </source>
</evidence>
<sequence length="680" mass="76077">MACSGKGDTCTRFNEAEKPAGSPSQAASTTKYKRNKNNAHTIKNFKARLLAHVRVLSLGSHHSCVCHTYDRRIGDLLCNVDTLRIVPQPASGYQLKPLCDGGDACLLFKHLKPRKLVLRNLDSSPYHINSWPGNLWNLGCLEEVVVVIPTNGAMSSSGAPSLTGTYFAAADRVSFIFSNKWEVWHHPAAVGPRQKSTRPTFRPSLIVEIVGSWAKHPLKTYTMFGLERVVFVADILVNSFLKYHPHLLHLSRIRQLVKNQIRSCFIETAIARGGKRSVIWKSYIKYKTVDQYAALPEVERRHELDDGLSLPSPAEGQPLATASYGWLPKYMHEAAGRALYHTVRVDKNNLAGFFLGALVGTRPEDSECKGGKCKRFADRIKPVAKVHEISSGVKKISQKSKVANFKAPLLLHVRVLSLGSHHTCVCHLYGEHVSALLTNVDTLRIVPAPKSAYKLKPLCDDSDACLLFEHLAPRKLVLRNLDDTDSYESCWPYNDKWNSSRLKEVVWVMPMEGKVYGDCGLMGTGEYFTSAANVKILCNDHWEVWHPPANAAGLNPRKTSTCTPVTPHQVVAPIRLWATFTNVNYTLFGLEAVQFKTGVDDLVRTFKRHFPTVKLDSNRLRQLVKDELRTSALEVALMEGVYEDPGYPDSIVYKTLEEYAALPESGRQYELDDGLMARFP</sequence>
<keyword evidence="2" id="KW-1185">Reference proteome</keyword>
<dbReference type="GeneID" id="87804885"/>
<name>A0AAF0Y2A6_9TREE</name>
<dbReference type="AlphaFoldDB" id="A0AAF0Y2A6"/>
<evidence type="ECO:0000313" key="1">
    <source>
        <dbReference type="EMBL" id="WOO78077.1"/>
    </source>
</evidence>
<gene>
    <name evidence="1" type="ORF">LOC62_01G001630</name>
</gene>
<organism evidence="1 2">
    <name type="scientific">Vanrija pseudolonga</name>
    <dbReference type="NCBI Taxonomy" id="143232"/>
    <lineage>
        <taxon>Eukaryota</taxon>
        <taxon>Fungi</taxon>
        <taxon>Dikarya</taxon>
        <taxon>Basidiomycota</taxon>
        <taxon>Agaricomycotina</taxon>
        <taxon>Tremellomycetes</taxon>
        <taxon>Trichosporonales</taxon>
        <taxon>Trichosporonaceae</taxon>
        <taxon>Vanrija</taxon>
    </lineage>
</organism>